<evidence type="ECO:0000259" key="1">
    <source>
        <dbReference type="Pfam" id="PF16571"/>
    </source>
</evidence>
<gene>
    <name evidence="2" type="ordered locus">RSal33209_2849</name>
</gene>
<name>A9WTQ2_RENSM</name>
<feature type="domain" description="Elongation factor G-binding protein C-terminal treble-clef zinc-finger" evidence="1">
    <location>
        <begin position="31"/>
        <end position="184"/>
    </location>
</feature>
<dbReference type="Proteomes" id="UP000002007">
    <property type="component" value="Chromosome"/>
</dbReference>
<dbReference type="KEGG" id="rsa:RSal33209_2849"/>
<evidence type="ECO:0000313" key="3">
    <source>
        <dbReference type="Proteomes" id="UP000002007"/>
    </source>
</evidence>
<dbReference type="InterPro" id="IPR032330">
    <property type="entry name" value="EF-G-binding_C"/>
</dbReference>
<keyword evidence="3" id="KW-1185">Reference proteome</keyword>
<proteinExistence type="predicted"/>
<accession>A9WTQ2</accession>
<dbReference type="HOGENOM" id="CLU_116295_0_0_11"/>
<protein>
    <recommendedName>
        <fullName evidence="1">Elongation factor G-binding protein C-terminal treble-clef zinc-finger domain-containing protein</fullName>
    </recommendedName>
</protein>
<organism evidence="2 3">
    <name type="scientific">Renibacterium salmoninarum (strain ATCC 33209 / DSM 20767 / JCM 11484 / NBRC 15589 / NCIMB 2235)</name>
    <dbReference type="NCBI Taxonomy" id="288705"/>
    <lineage>
        <taxon>Bacteria</taxon>
        <taxon>Bacillati</taxon>
        <taxon>Actinomycetota</taxon>
        <taxon>Actinomycetes</taxon>
        <taxon>Micrococcales</taxon>
        <taxon>Micrococcaceae</taxon>
        <taxon>Renibacterium</taxon>
    </lineage>
</organism>
<dbReference type="eggNOG" id="ENOG5031HHY">
    <property type="taxonomic scope" value="Bacteria"/>
</dbReference>
<evidence type="ECO:0000313" key="2">
    <source>
        <dbReference type="EMBL" id="ABY24573.1"/>
    </source>
</evidence>
<dbReference type="Pfam" id="PF16571">
    <property type="entry name" value="FBP_C"/>
    <property type="match status" value="1"/>
</dbReference>
<dbReference type="EMBL" id="CP000910">
    <property type="protein sequence ID" value="ABY24573.1"/>
    <property type="molecule type" value="Genomic_DNA"/>
</dbReference>
<sequence>MLCPVPFLRTFLHPKLFEDRVFIMQNFSTDEIRHSFTNASRSEVKAINFPANFAELDWEQLDYLGWRDPKMPQRGYLVFPADTGLVGIALRAPDGGSGKIRKIICDLCRDVRAETDVYLYVARKAGHAGREGNTVGTLICSDFRCSRNVRVELQPSQRHADWETTRASQIATLTERTAKFVERVTS</sequence>
<reference evidence="3" key="1">
    <citation type="journal article" date="2008" name="J. Bacteriol.">
        <title>Genome sequence of the fish pathogen Renibacterium salmoninarum suggests reductive evolution away from an environmental Arthrobacter ancestor.</title>
        <authorList>
            <person name="Wiens G.D."/>
            <person name="Rockey D.D."/>
            <person name="Wu Z."/>
            <person name="Chang J."/>
            <person name="Levy R."/>
            <person name="Crane S."/>
            <person name="Chen D.S."/>
            <person name="Capri G.R."/>
            <person name="Burnett J.R."/>
            <person name="Sudheesh P.S."/>
            <person name="Schipma M.J."/>
            <person name="Burd H."/>
            <person name="Bhattacharyya A."/>
            <person name="Rhodes L.D."/>
            <person name="Kaul R."/>
            <person name="Strom M.S."/>
        </authorList>
    </citation>
    <scope>NUCLEOTIDE SEQUENCE [LARGE SCALE GENOMIC DNA]</scope>
    <source>
        <strain evidence="3">ATCC 33209 / DSM 20767 / JCM 11484 / NBRC 15589 / NCIMB 2235</strain>
    </source>
</reference>
<dbReference type="AlphaFoldDB" id="A9WTQ2"/>